<name>A0A8A0RKI5_9FIRM</name>
<organism evidence="1 2">
    <name type="scientific">Koleobacter methoxysyntrophicus</name>
    <dbReference type="NCBI Taxonomy" id="2751313"/>
    <lineage>
        <taxon>Bacteria</taxon>
        <taxon>Bacillati</taxon>
        <taxon>Bacillota</taxon>
        <taxon>Clostridia</taxon>
        <taxon>Koleobacterales</taxon>
        <taxon>Koleobacteraceae</taxon>
        <taxon>Koleobacter</taxon>
    </lineage>
</organism>
<dbReference type="Proteomes" id="UP000662904">
    <property type="component" value="Chromosome"/>
</dbReference>
<dbReference type="EMBL" id="CP059066">
    <property type="protein sequence ID" value="QSQ08392.1"/>
    <property type="molecule type" value="Genomic_DNA"/>
</dbReference>
<dbReference type="Pfam" id="PF14276">
    <property type="entry name" value="DUF4363"/>
    <property type="match status" value="1"/>
</dbReference>
<evidence type="ECO:0000313" key="1">
    <source>
        <dbReference type="EMBL" id="QSQ08392.1"/>
    </source>
</evidence>
<sequence length="126" mass="14604">MRVLVFTFVLFILLVGFGFYTVVYLSETSSEMVDLLDKIDRAVNKGNWTVAEGYLKALDESWNKNKAYWSILINHDEIDNIELSINHIREYIGVKNTPESRAEIAGLRLFLEHIPENERLSLENIL</sequence>
<protein>
    <recommendedName>
        <fullName evidence="3">DUF4363 family protein</fullName>
    </recommendedName>
</protein>
<dbReference type="InterPro" id="IPR025373">
    <property type="entry name" value="DUF4363"/>
</dbReference>
<dbReference type="KEGG" id="kme:H0A61_00714"/>
<accession>A0A8A0RKI5</accession>
<gene>
    <name evidence="1" type="ORF">H0A61_00714</name>
</gene>
<proteinExistence type="predicted"/>
<keyword evidence="2" id="KW-1185">Reference proteome</keyword>
<reference evidence="1" key="1">
    <citation type="submission" date="2020-07" db="EMBL/GenBank/DDBJ databases">
        <title>Koleobacter methoxysyntrophicus gen. nov., sp. nov., a novel anaerobic bacterium isolated from deep subsurface oil field and proposal of Koleobacterales ord. nov. in the phylum Firmicutes.</title>
        <authorList>
            <person name="Sakamoto S."/>
            <person name="Tamaki H."/>
        </authorList>
    </citation>
    <scope>NUCLEOTIDE SEQUENCE</scope>
    <source>
        <strain evidence="1">NRmbB1</strain>
    </source>
</reference>
<dbReference type="AlphaFoldDB" id="A0A8A0RKI5"/>
<evidence type="ECO:0000313" key="2">
    <source>
        <dbReference type="Proteomes" id="UP000662904"/>
    </source>
</evidence>
<evidence type="ECO:0008006" key="3">
    <source>
        <dbReference type="Google" id="ProtNLM"/>
    </source>
</evidence>